<dbReference type="SUPFAM" id="SSF55257">
    <property type="entry name" value="RBP11-like subunits of RNA polymerase"/>
    <property type="match status" value="2"/>
</dbReference>
<dbReference type="InterPro" id="IPR036643">
    <property type="entry name" value="RNApol_insert_sf"/>
</dbReference>
<dbReference type="GO" id="GO:0003899">
    <property type="term" value="F:DNA-directed RNA polymerase activity"/>
    <property type="evidence" value="ECO:0007669"/>
    <property type="project" value="InterPro"/>
</dbReference>
<dbReference type="PANTHER" id="PTHR11800">
    <property type="entry name" value="DNA-DIRECTED RNA POLYMERASE"/>
    <property type="match status" value="1"/>
</dbReference>
<evidence type="ECO:0000259" key="5">
    <source>
        <dbReference type="SMART" id="SM00662"/>
    </source>
</evidence>
<name>A0A1V0SG14_9VIRU</name>
<dbReference type="InterPro" id="IPR050518">
    <property type="entry name" value="Rpo3/RPB3_RNA_Pol_subunit"/>
</dbReference>
<dbReference type="InterPro" id="IPR009025">
    <property type="entry name" value="RBP11-like_dimer"/>
</dbReference>
<dbReference type="GO" id="GO:0000428">
    <property type="term" value="C:DNA-directed RNA polymerase complex"/>
    <property type="evidence" value="ECO:0007669"/>
    <property type="project" value="UniProtKB-KW"/>
</dbReference>
<sequence length="336" mass="39178">MSKLDIQIKQKEKVELIDLETSMLHLQISGKDVNCTIVNTMRRIAYDYIPTYAFCKESIKIEKNTSKITNDQLRLKISQIGYPGFIFKHLNFSNDILILPEKYWKNVDFTNKNRPKYEKDKKKIEMYINVKNNSHEQQDITSNNVVFYENGEKITYPYKPSPYLILKLNPNEQCSLHAIAELGIGKNNAIWSAASNVYYKQLAEDETSYDFYVESAGQYDEYVILIKSCQIIIEKLNQIKDIISKNYNTSEISEKDSIKLILTGEEHTLGQLINRALQDHDEVIFSGVSIMDLFIDEVTIKLRTKNNNPMIVIFDRIDYLVKLYEHIMNILIKLSK</sequence>
<dbReference type="Pfam" id="PF01193">
    <property type="entry name" value="RNA_pol_L"/>
    <property type="match status" value="1"/>
</dbReference>
<dbReference type="PANTHER" id="PTHR11800:SF2">
    <property type="entry name" value="DNA-DIRECTED RNA POLYMERASE II SUBUNIT RPB3"/>
    <property type="match status" value="1"/>
</dbReference>
<gene>
    <name evidence="6" type="ORF">Hokovirus_2_111</name>
</gene>
<reference evidence="6" key="1">
    <citation type="journal article" date="2017" name="Science">
        <title>Giant viruses with an expanded complement of translation system components.</title>
        <authorList>
            <person name="Schulz F."/>
            <person name="Yutin N."/>
            <person name="Ivanova N.N."/>
            <person name="Ortega D.R."/>
            <person name="Lee T.K."/>
            <person name="Vierheilig J."/>
            <person name="Daims H."/>
            <person name="Horn M."/>
            <person name="Wagner M."/>
            <person name="Jensen G.J."/>
            <person name="Kyrpides N.C."/>
            <person name="Koonin E.V."/>
            <person name="Woyke T."/>
        </authorList>
    </citation>
    <scope>NUCLEOTIDE SEQUENCE</scope>
    <source>
        <strain evidence="6">HKV1</strain>
    </source>
</reference>
<dbReference type="Pfam" id="PF13656">
    <property type="entry name" value="RNA_pol_L_2"/>
    <property type="match status" value="1"/>
</dbReference>
<proteinExistence type="predicted"/>
<feature type="domain" description="DNA-directed RNA polymerase RpoA/D/Rpb3-type" evidence="5">
    <location>
        <begin position="25"/>
        <end position="242"/>
    </location>
</feature>
<dbReference type="Gene3D" id="2.170.120.12">
    <property type="entry name" value="DNA-directed RNA polymerase, insert domain"/>
    <property type="match status" value="1"/>
</dbReference>
<evidence type="ECO:0000256" key="1">
    <source>
        <dbReference type="ARBA" id="ARBA00004328"/>
    </source>
</evidence>
<evidence type="ECO:0000256" key="2">
    <source>
        <dbReference type="ARBA" id="ARBA00022478"/>
    </source>
</evidence>
<keyword evidence="2" id="KW-0240">DNA-directed RNA polymerase</keyword>
<keyword evidence="3" id="KW-0946">Virion</keyword>
<evidence type="ECO:0000313" key="6">
    <source>
        <dbReference type="EMBL" id="ARF10584.1"/>
    </source>
</evidence>
<dbReference type="InterPro" id="IPR011263">
    <property type="entry name" value="DNA-dir_RNA_pol_RpoA/D/Rpb3"/>
</dbReference>
<dbReference type="GO" id="GO:0046983">
    <property type="term" value="F:protein dimerization activity"/>
    <property type="evidence" value="ECO:0007669"/>
    <property type="project" value="InterPro"/>
</dbReference>
<dbReference type="EMBL" id="KY684104">
    <property type="protein sequence ID" value="ARF10584.1"/>
    <property type="molecule type" value="Genomic_DNA"/>
</dbReference>
<evidence type="ECO:0000256" key="3">
    <source>
        <dbReference type="ARBA" id="ARBA00022844"/>
    </source>
</evidence>
<organism evidence="6">
    <name type="scientific">Hokovirus HKV1</name>
    <dbReference type="NCBI Taxonomy" id="1977638"/>
    <lineage>
        <taxon>Viruses</taxon>
        <taxon>Varidnaviria</taxon>
        <taxon>Bamfordvirae</taxon>
        <taxon>Nucleocytoviricota</taxon>
        <taxon>Megaviricetes</taxon>
        <taxon>Imitervirales</taxon>
        <taxon>Mimiviridae</taxon>
        <taxon>Klosneuvirinae</taxon>
        <taxon>Hokovirus</taxon>
    </lineage>
</organism>
<accession>A0A1V0SG14</accession>
<dbReference type="InterPro" id="IPR036603">
    <property type="entry name" value="RBP11-like"/>
</dbReference>
<dbReference type="GO" id="GO:0044423">
    <property type="term" value="C:virion component"/>
    <property type="evidence" value="ECO:0007669"/>
    <property type="project" value="UniProtKB-KW"/>
</dbReference>
<protein>
    <submittedName>
        <fullName evidence="6">DNA directed RNA polymerase subunit L</fullName>
    </submittedName>
</protein>
<dbReference type="SUPFAM" id="SSF56553">
    <property type="entry name" value="Insert subdomain of RNA polymerase alpha subunit"/>
    <property type="match status" value="1"/>
</dbReference>
<dbReference type="SMART" id="SM00662">
    <property type="entry name" value="RPOLD"/>
    <property type="match status" value="1"/>
</dbReference>
<evidence type="ECO:0000256" key="4">
    <source>
        <dbReference type="ARBA" id="ARBA00023163"/>
    </source>
</evidence>
<comment type="subcellular location">
    <subcellularLocation>
        <location evidence="1">Virion</location>
    </subcellularLocation>
</comment>
<dbReference type="Gene3D" id="3.30.1360.10">
    <property type="entry name" value="RNA polymerase, RBP11-like subunit"/>
    <property type="match status" value="1"/>
</dbReference>
<keyword evidence="4" id="KW-0804">Transcription</keyword>
<dbReference type="GO" id="GO:0006351">
    <property type="term" value="P:DNA-templated transcription"/>
    <property type="evidence" value="ECO:0007669"/>
    <property type="project" value="InterPro"/>
</dbReference>